<dbReference type="Gene3D" id="1.10.357.10">
    <property type="entry name" value="Tetracycline Repressor, domain 2"/>
    <property type="match status" value="1"/>
</dbReference>
<keyword evidence="3" id="KW-1185">Reference proteome</keyword>
<dbReference type="InterPro" id="IPR009057">
    <property type="entry name" value="Homeodomain-like_sf"/>
</dbReference>
<dbReference type="SUPFAM" id="SSF46689">
    <property type="entry name" value="Homeodomain-like"/>
    <property type="match status" value="1"/>
</dbReference>
<reference evidence="2 3" key="1">
    <citation type="submission" date="2019-10" db="EMBL/GenBank/DDBJ databases">
        <title>Streptomyces smaragdinus sp. nov. and Streptomyces fabii sp. nov., isolated from the gut of fungus growing-termite Macrotermes natalensis.</title>
        <authorList>
            <person name="Schwitalla J."/>
            <person name="Benndorf R."/>
            <person name="Martin K."/>
            <person name="De Beer W."/>
            <person name="Kaster A.-K."/>
            <person name="Vollmers J."/>
            <person name="Poulsen M."/>
            <person name="Beemelmanns C."/>
        </authorList>
    </citation>
    <scope>NUCLEOTIDE SEQUENCE [LARGE SCALE GENOMIC DNA]</scope>
    <source>
        <strain evidence="2 3">RB5</strain>
    </source>
</reference>
<proteinExistence type="predicted"/>
<dbReference type="SUPFAM" id="SSF48498">
    <property type="entry name" value="Tetracyclin repressor-like, C-terminal domain"/>
    <property type="match status" value="1"/>
</dbReference>
<accession>A0A7K0CAB0</accession>
<evidence type="ECO:0000313" key="3">
    <source>
        <dbReference type="Proteomes" id="UP000466345"/>
    </source>
</evidence>
<evidence type="ECO:0000259" key="1">
    <source>
        <dbReference type="Pfam" id="PF17940"/>
    </source>
</evidence>
<dbReference type="RefSeq" id="WP_153449683.1">
    <property type="nucleotide sequence ID" value="NZ_WEGJ01000001.1"/>
</dbReference>
<dbReference type="Pfam" id="PF17940">
    <property type="entry name" value="TetR_C_31"/>
    <property type="match status" value="1"/>
</dbReference>
<comment type="caution">
    <text evidence="2">The sequence shown here is derived from an EMBL/GenBank/DDBJ whole genome shotgun (WGS) entry which is preliminary data.</text>
</comment>
<dbReference type="InterPro" id="IPR036271">
    <property type="entry name" value="Tet_transcr_reg_TetR-rel_C_sf"/>
</dbReference>
<name>A0A7K0CAB0_9ACTN</name>
<protein>
    <recommendedName>
        <fullName evidence="1">Tetracyclin repressor-like C-terminal group 31 domain-containing protein</fullName>
    </recommendedName>
</protein>
<dbReference type="InterPro" id="IPR041583">
    <property type="entry name" value="TetR_C_31"/>
</dbReference>
<sequence length="195" mass="20771">MSTPSTPTRRDVVGDAALRLLAERGMRGLTHRAVDESAGLPPGSTSNVARTRAALLELAVLRAAEGDTAAMPAGVPPDPAAGADALVEPLAGLLHDFLTHRRTLLLARYELALEATRRPELRAVYDRSGRAFADPLRAFLTAAGSPDPERHTRSLIAWLDGMLFSSTAGTYASQPLGREELAADVRDLLTGMLRP</sequence>
<evidence type="ECO:0000313" key="2">
    <source>
        <dbReference type="EMBL" id="MQY10385.1"/>
    </source>
</evidence>
<feature type="domain" description="Tetracyclin repressor-like C-terminal group 31" evidence="1">
    <location>
        <begin position="82"/>
        <end position="194"/>
    </location>
</feature>
<dbReference type="AlphaFoldDB" id="A0A7K0CAB0"/>
<dbReference type="OrthoDB" id="7506349at2"/>
<gene>
    <name evidence="2" type="ORF">SRB5_04930</name>
</gene>
<dbReference type="EMBL" id="WEGJ01000001">
    <property type="protein sequence ID" value="MQY10385.1"/>
    <property type="molecule type" value="Genomic_DNA"/>
</dbReference>
<organism evidence="2 3">
    <name type="scientific">Streptomyces smaragdinus</name>
    <dbReference type="NCBI Taxonomy" id="2585196"/>
    <lineage>
        <taxon>Bacteria</taxon>
        <taxon>Bacillati</taxon>
        <taxon>Actinomycetota</taxon>
        <taxon>Actinomycetes</taxon>
        <taxon>Kitasatosporales</taxon>
        <taxon>Streptomycetaceae</taxon>
        <taxon>Streptomyces</taxon>
    </lineage>
</organism>
<dbReference type="Proteomes" id="UP000466345">
    <property type="component" value="Unassembled WGS sequence"/>
</dbReference>